<protein>
    <recommendedName>
        <fullName evidence="2">histidine kinase</fullName>
        <ecNumber evidence="2">2.7.13.3</ecNumber>
    </recommendedName>
</protein>
<dbReference type="Pfam" id="PF02518">
    <property type="entry name" value="HATPase_c"/>
    <property type="match status" value="1"/>
</dbReference>
<dbReference type="EC" id="2.7.13.3" evidence="2"/>
<dbReference type="RefSeq" id="WP_152124044.1">
    <property type="nucleotide sequence ID" value="NZ_WELI01000003.1"/>
</dbReference>
<dbReference type="GO" id="GO:0009927">
    <property type="term" value="F:histidine phosphotransfer kinase activity"/>
    <property type="evidence" value="ECO:0007669"/>
    <property type="project" value="TreeGrafter"/>
</dbReference>
<evidence type="ECO:0000259" key="6">
    <source>
        <dbReference type="PROSITE" id="PS50109"/>
    </source>
</evidence>
<keyword evidence="5" id="KW-0418">Kinase</keyword>
<dbReference type="InterPro" id="IPR003661">
    <property type="entry name" value="HisK_dim/P_dom"/>
</dbReference>
<keyword evidence="4" id="KW-0808">Transferase</keyword>
<dbReference type="InterPro" id="IPR036890">
    <property type="entry name" value="HATPase_C_sf"/>
</dbReference>
<dbReference type="Gene3D" id="3.30.565.10">
    <property type="entry name" value="Histidine kinase-like ATPase, C-terminal domain"/>
    <property type="match status" value="1"/>
</dbReference>
<keyword evidence="3" id="KW-0597">Phosphoprotein</keyword>
<evidence type="ECO:0000313" key="7">
    <source>
        <dbReference type="EMBL" id="KAB7731058.1"/>
    </source>
</evidence>
<accession>A0A7J5TZZ0</accession>
<dbReference type="GO" id="GO:0000155">
    <property type="term" value="F:phosphorelay sensor kinase activity"/>
    <property type="evidence" value="ECO:0007669"/>
    <property type="project" value="InterPro"/>
</dbReference>
<evidence type="ECO:0000256" key="2">
    <source>
        <dbReference type="ARBA" id="ARBA00012438"/>
    </source>
</evidence>
<dbReference type="SMART" id="SM00388">
    <property type="entry name" value="HisKA"/>
    <property type="match status" value="1"/>
</dbReference>
<dbReference type="AlphaFoldDB" id="A0A7J5TZZ0"/>
<sequence length="413" mass="45724">MSAPLAGSPSLADLGAYLLTHKDTILHNWWDACLRDTNLRAGLMLSPDEQWGRIPDLLATLAQRMEAQAALNLPNQLISELLSQTQAEPDGLAEEHGLHRWQKGYTLQELMGEIAHLHQCITHQEKDFWANYPLTEPALLLEAGQITARLIHELISGSVGQYHTLQKQMAADRASKLQQSLNGLNDLIRQRSNLLRMASHDLKGSFGIMSGAAYLLDQPDNSEQVRTQMLQMLQRNLSKVTGLLTQLMDLARLEAGHEVLYLEEFDAAQLLHRVAESVQTYAGERNLYLSLLGPEKLPVRSDSVKVQRIAQNLLLNALKYTATGGVTLSWGIENDAWWHFTVTDTGPGLGQALNTPHKPGRGEGLGLHIVKLLCSLLKGKMAVDSQAGVGTSFRIMLPTQYSPTDDINREVKS</sequence>
<dbReference type="Gene3D" id="1.10.287.130">
    <property type="match status" value="1"/>
</dbReference>
<organism evidence="7 8">
    <name type="scientific">Rudanella paleaurantiibacter</name>
    <dbReference type="NCBI Taxonomy" id="2614655"/>
    <lineage>
        <taxon>Bacteria</taxon>
        <taxon>Pseudomonadati</taxon>
        <taxon>Bacteroidota</taxon>
        <taxon>Cytophagia</taxon>
        <taxon>Cytophagales</taxon>
        <taxon>Cytophagaceae</taxon>
        <taxon>Rudanella</taxon>
    </lineage>
</organism>
<gene>
    <name evidence="7" type="ORF">F5984_09580</name>
</gene>
<dbReference type="EMBL" id="WELI01000003">
    <property type="protein sequence ID" value="KAB7731058.1"/>
    <property type="molecule type" value="Genomic_DNA"/>
</dbReference>
<evidence type="ECO:0000313" key="8">
    <source>
        <dbReference type="Proteomes" id="UP000488299"/>
    </source>
</evidence>
<keyword evidence="8" id="KW-1185">Reference proteome</keyword>
<dbReference type="PANTHER" id="PTHR43047:SF72">
    <property type="entry name" value="OSMOSENSING HISTIDINE PROTEIN KINASE SLN1"/>
    <property type="match status" value="1"/>
</dbReference>
<dbReference type="PROSITE" id="PS50109">
    <property type="entry name" value="HIS_KIN"/>
    <property type="match status" value="1"/>
</dbReference>
<dbReference type="PANTHER" id="PTHR43047">
    <property type="entry name" value="TWO-COMPONENT HISTIDINE PROTEIN KINASE"/>
    <property type="match status" value="1"/>
</dbReference>
<evidence type="ECO:0000256" key="4">
    <source>
        <dbReference type="ARBA" id="ARBA00022679"/>
    </source>
</evidence>
<comment type="catalytic activity">
    <reaction evidence="1">
        <text>ATP + protein L-histidine = ADP + protein N-phospho-L-histidine.</text>
        <dbReference type="EC" id="2.7.13.3"/>
    </reaction>
</comment>
<dbReference type="PRINTS" id="PR00344">
    <property type="entry name" value="BCTRLSENSOR"/>
</dbReference>
<dbReference type="CDD" id="cd00082">
    <property type="entry name" value="HisKA"/>
    <property type="match status" value="1"/>
</dbReference>
<evidence type="ECO:0000256" key="3">
    <source>
        <dbReference type="ARBA" id="ARBA00022553"/>
    </source>
</evidence>
<dbReference type="SUPFAM" id="SSF55874">
    <property type="entry name" value="ATPase domain of HSP90 chaperone/DNA topoisomerase II/histidine kinase"/>
    <property type="match status" value="1"/>
</dbReference>
<dbReference type="InterPro" id="IPR036097">
    <property type="entry name" value="HisK_dim/P_sf"/>
</dbReference>
<dbReference type="GO" id="GO:0005886">
    <property type="term" value="C:plasma membrane"/>
    <property type="evidence" value="ECO:0007669"/>
    <property type="project" value="TreeGrafter"/>
</dbReference>
<dbReference type="InterPro" id="IPR004358">
    <property type="entry name" value="Sig_transdc_His_kin-like_C"/>
</dbReference>
<dbReference type="SUPFAM" id="SSF47384">
    <property type="entry name" value="Homodimeric domain of signal transducing histidine kinase"/>
    <property type="match status" value="1"/>
</dbReference>
<proteinExistence type="predicted"/>
<dbReference type="InterPro" id="IPR003594">
    <property type="entry name" value="HATPase_dom"/>
</dbReference>
<feature type="domain" description="Histidine kinase" evidence="6">
    <location>
        <begin position="197"/>
        <end position="401"/>
    </location>
</feature>
<dbReference type="SMART" id="SM00387">
    <property type="entry name" value="HATPase_c"/>
    <property type="match status" value="1"/>
</dbReference>
<reference evidence="7 8" key="1">
    <citation type="submission" date="2019-10" db="EMBL/GenBank/DDBJ databases">
        <title>Rudanella paleaurantiibacter sp. nov., isolated from sludge.</title>
        <authorList>
            <person name="Xu S.Q."/>
        </authorList>
    </citation>
    <scope>NUCLEOTIDE SEQUENCE [LARGE SCALE GENOMIC DNA]</scope>
    <source>
        <strain evidence="7 8">HX-22-17</strain>
    </source>
</reference>
<dbReference type="Proteomes" id="UP000488299">
    <property type="component" value="Unassembled WGS sequence"/>
</dbReference>
<evidence type="ECO:0000256" key="5">
    <source>
        <dbReference type="ARBA" id="ARBA00022777"/>
    </source>
</evidence>
<comment type="caution">
    <text evidence="7">The sequence shown here is derived from an EMBL/GenBank/DDBJ whole genome shotgun (WGS) entry which is preliminary data.</text>
</comment>
<dbReference type="InterPro" id="IPR005467">
    <property type="entry name" value="His_kinase_dom"/>
</dbReference>
<name>A0A7J5TZZ0_9BACT</name>
<evidence type="ECO:0000256" key="1">
    <source>
        <dbReference type="ARBA" id="ARBA00000085"/>
    </source>
</evidence>